<name>A0ABR1VWK0_9PEZI</name>
<dbReference type="GeneID" id="92046578"/>
<reference evidence="2 3" key="1">
    <citation type="submission" date="2023-01" db="EMBL/GenBank/DDBJ databases">
        <title>Analysis of 21 Apiospora genomes using comparative genomics revels a genus with tremendous synthesis potential of carbohydrate active enzymes and secondary metabolites.</title>
        <authorList>
            <person name="Sorensen T."/>
        </authorList>
    </citation>
    <scope>NUCLEOTIDE SEQUENCE [LARGE SCALE GENOMIC DNA]</scope>
    <source>
        <strain evidence="2 3">CBS 114990</strain>
    </source>
</reference>
<dbReference type="EMBL" id="JAQQWN010000007">
    <property type="protein sequence ID" value="KAK8074540.1"/>
    <property type="molecule type" value="Genomic_DNA"/>
</dbReference>
<gene>
    <name evidence="2" type="ORF">PG997_009203</name>
</gene>
<evidence type="ECO:0000313" key="2">
    <source>
        <dbReference type="EMBL" id="KAK8074540.1"/>
    </source>
</evidence>
<evidence type="ECO:0000313" key="3">
    <source>
        <dbReference type="Proteomes" id="UP001433268"/>
    </source>
</evidence>
<dbReference type="Proteomes" id="UP001433268">
    <property type="component" value="Unassembled WGS sequence"/>
</dbReference>
<comment type="caution">
    <text evidence="2">The sequence shown here is derived from an EMBL/GenBank/DDBJ whole genome shotgun (WGS) entry which is preliminary data.</text>
</comment>
<feature type="compositionally biased region" description="Basic and acidic residues" evidence="1">
    <location>
        <begin position="63"/>
        <end position="76"/>
    </location>
</feature>
<dbReference type="RefSeq" id="XP_066665480.1">
    <property type="nucleotide sequence ID" value="XM_066813518.1"/>
</dbReference>
<keyword evidence="3" id="KW-1185">Reference proteome</keyword>
<protein>
    <submittedName>
        <fullName evidence="2">Uncharacterized protein</fullName>
    </submittedName>
</protein>
<accession>A0ABR1VWK0</accession>
<sequence length="76" mass="8498">MERQNRYRGYPSALGLHEWACQKTDDNVPDEETNASGLAEEKGASQQPRIGQGWRLLSLPPDHTAKTESAERCDSI</sequence>
<feature type="region of interest" description="Disordered" evidence="1">
    <location>
        <begin position="25"/>
        <end position="76"/>
    </location>
</feature>
<evidence type="ECO:0000256" key="1">
    <source>
        <dbReference type="SAM" id="MobiDB-lite"/>
    </source>
</evidence>
<proteinExistence type="predicted"/>
<organism evidence="2 3">
    <name type="scientific">Apiospora hydei</name>
    <dbReference type="NCBI Taxonomy" id="1337664"/>
    <lineage>
        <taxon>Eukaryota</taxon>
        <taxon>Fungi</taxon>
        <taxon>Dikarya</taxon>
        <taxon>Ascomycota</taxon>
        <taxon>Pezizomycotina</taxon>
        <taxon>Sordariomycetes</taxon>
        <taxon>Xylariomycetidae</taxon>
        <taxon>Amphisphaeriales</taxon>
        <taxon>Apiosporaceae</taxon>
        <taxon>Apiospora</taxon>
    </lineage>
</organism>